<organism evidence="3 4">
    <name type="scientific">candidate division WOR-3 bacterium</name>
    <dbReference type="NCBI Taxonomy" id="2052148"/>
    <lineage>
        <taxon>Bacteria</taxon>
        <taxon>Bacteria division WOR-3</taxon>
    </lineage>
</organism>
<keyword evidence="1" id="KW-1133">Transmembrane helix</keyword>
<dbReference type="Gene3D" id="2.120.10.10">
    <property type="match status" value="1"/>
</dbReference>
<dbReference type="SUPFAM" id="SSF50939">
    <property type="entry name" value="Sialidases"/>
    <property type="match status" value="1"/>
</dbReference>
<keyword evidence="1" id="KW-0472">Membrane</keyword>
<feature type="domain" description="Secretion system C-terminal sorting" evidence="2">
    <location>
        <begin position="517"/>
        <end position="592"/>
    </location>
</feature>
<accession>A0A660SIJ9</accession>
<reference evidence="3 4" key="1">
    <citation type="submission" date="2018-06" db="EMBL/GenBank/DDBJ databases">
        <title>Extensive metabolic versatility and redundancy in microbially diverse, dynamic hydrothermal sediments.</title>
        <authorList>
            <person name="Dombrowski N."/>
            <person name="Teske A."/>
            <person name="Baker B.J."/>
        </authorList>
    </citation>
    <scope>NUCLEOTIDE SEQUENCE [LARGE SCALE GENOMIC DNA]</scope>
    <source>
        <strain evidence="3">B36_G15</strain>
    </source>
</reference>
<dbReference type="Pfam" id="PF18962">
    <property type="entry name" value="Por_Secre_tail"/>
    <property type="match status" value="1"/>
</dbReference>
<evidence type="ECO:0000313" key="3">
    <source>
        <dbReference type="EMBL" id="RKX70639.1"/>
    </source>
</evidence>
<dbReference type="CDD" id="cd15482">
    <property type="entry name" value="Sialidase_non-viral"/>
    <property type="match status" value="1"/>
</dbReference>
<dbReference type="AlphaFoldDB" id="A0A660SIJ9"/>
<name>A0A660SIJ9_UNCW3</name>
<dbReference type="Proteomes" id="UP000268469">
    <property type="component" value="Unassembled WGS sequence"/>
</dbReference>
<evidence type="ECO:0000259" key="2">
    <source>
        <dbReference type="Pfam" id="PF18962"/>
    </source>
</evidence>
<keyword evidence="1" id="KW-0812">Transmembrane</keyword>
<dbReference type="InterPro" id="IPR036278">
    <property type="entry name" value="Sialidase_sf"/>
</dbReference>
<comment type="caution">
    <text evidence="3">The sequence shown here is derived from an EMBL/GenBank/DDBJ whole genome shotgun (WGS) entry which is preliminary data.</text>
</comment>
<evidence type="ECO:0000313" key="4">
    <source>
        <dbReference type="Proteomes" id="UP000268469"/>
    </source>
</evidence>
<evidence type="ECO:0000256" key="1">
    <source>
        <dbReference type="SAM" id="Phobius"/>
    </source>
</evidence>
<proteinExistence type="predicted"/>
<sequence>MERKDDKKGGEMSRLILIGLMVTFVYALQPVKSEPAKLIRGDEEINAPHYPSGPGLSPGDSVGWTKYDYQRNGQTAWQVWYDGASDPGIHVDFMRAHEAQPWPDRCCAYNFWQGGSWFGDADVTPGYSGYVALAVKPSNNAGVCAYHHQASGDLYRCWVSVDEGQGYYNFTYHKVLPQEQTEQIIWPRLAIDDQGNFHIVNHSYDYERIYYTRSTDDGQTWSDKELLYEESQANQYRNLAGGVFADRFNSPGKVIRYWPEWTGEGTGGHAQHSQDVCYQISTDYGVTWGSRVNLTQYQPSDTMRAFCHIKAIFDKNGDPHIVFPVCYFRNGTAYYRSWIIHWSPSTGFTVVTGPHSMSNPTGGWRLPCDFAQIAVDKDNGNLYLVYVLNRDSDMSAGGYPNGELMALASTDGGATWTSNAAGDTGVNLTKTPTPGGAPGECCDDDYPSMHPYTITFNGEKCVVISYVEDKDAGGLPQGEGTETDNPYRVLIVPCDSILIGVEEQNAGVPKSTGLIGIYPNPTRGQARIEFAMKKEALVKINVLDITGRVVDRLVNRVIGAGYHTAYFKSKVPAGIYFVHMETEGYSDTRNLILVR</sequence>
<dbReference type="NCBIfam" id="TIGR04183">
    <property type="entry name" value="Por_Secre_tail"/>
    <property type="match status" value="1"/>
</dbReference>
<feature type="transmembrane region" description="Helical" evidence="1">
    <location>
        <begin position="12"/>
        <end position="29"/>
    </location>
</feature>
<protein>
    <recommendedName>
        <fullName evidence="2">Secretion system C-terminal sorting domain-containing protein</fullName>
    </recommendedName>
</protein>
<dbReference type="EMBL" id="QNBE01000032">
    <property type="protein sequence ID" value="RKX70639.1"/>
    <property type="molecule type" value="Genomic_DNA"/>
</dbReference>
<dbReference type="InterPro" id="IPR026444">
    <property type="entry name" value="Secre_tail"/>
</dbReference>
<gene>
    <name evidence="3" type="ORF">DRP53_04390</name>
</gene>